<dbReference type="SUPFAM" id="SSF63877">
    <property type="entry name" value="Methuselah ectodomain"/>
    <property type="match status" value="1"/>
</dbReference>
<dbReference type="AlphaFoldDB" id="A0A7G3ALB1"/>
<evidence type="ECO:0000256" key="3">
    <source>
        <dbReference type="ARBA" id="ARBA00022475"/>
    </source>
</evidence>
<keyword evidence="5 12" id="KW-0732">Signal</keyword>
<feature type="transmembrane region" description="Helical" evidence="11">
    <location>
        <begin position="217"/>
        <end position="240"/>
    </location>
</feature>
<evidence type="ECO:0000256" key="10">
    <source>
        <dbReference type="ARBA" id="ARBA00023224"/>
    </source>
</evidence>
<evidence type="ECO:0000256" key="8">
    <source>
        <dbReference type="ARBA" id="ARBA00023136"/>
    </source>
</evidence>
<feature type="transmembrane region" description="Helical" evidence="11">
    <location>
        <begin position="252"/>
        <end position="273"/>
    </location>
</feature>
<dbReference type="InterPro" id="IPR036272">
    <property type="entry name" value="Methuselah_N_sf"/>
</dbReference>
<organism evidence="13">
    <name type="scientific">Lutzomyia longipalpis</name>
    <name type="common">Sand fly</name>
    <dbReference type="NCBI Taxonomy" id="7200"/>
    <lineage>
        <taxon>Eukaryota</taxon>
        <taxon>Metazoa</taxon>
        <taxon>Ecdysozoa</taxon>
        <taxon>Arthropoda</taxon>
        <taxon>Hexapoda</taxon>
        <taxon>Insecta</taxon>
        <taxon>Pterygota</taxon>
        <taxon>Neoptera</taxon>
        <taxon>Endopterygota</taxon>
        <taxon>Diptera</taxon>
        <taxon>Nematocera</taxon>
        <taxon>Psychodoidea</taxon>
        <taxon>Psychodidae</taxon>
        <taxon>Lutzomyia</taxon>
        <taxon>Lutzomyia</taxon>
    </lineage>
</organism>
<dbReference type="PANTHER" id="PTHR46953">
    <property type="entry name" value="G-PROTEIN COUPLED RECEPTOR MTH-LIKE 1-RELATED"/>
    <property type="match status" value="1"/>
</dbReference>
<dbReference type="GO" id="GO:0004930">
    <property type="term" value="F:G protein-coupled receptor activity"/>
    <property type="evidence" value="ECO:0007669"/>
    <property type="project" value="UniProtKB-KW"/>
</dbReference>
<evidence type="ECO:0000256" key="4">
    <source>
        <dbReference type="ARBA" id="ARBA00022692"/>
    </source>
</evidence>
<dbReference type="InterPro" id="IPR052808">
    <property type="entry name" value="GPCR_Mth-like"/>
</dbReference>
<dbReference type="InterPro" id="IPR023311">
    <property type="entry name" value="Methusela_ecto_dom_2"/>
</dbReference>
<protein>
    <submittedName>
        <fullName evidence="13">Putative g-protein coupled receptor mth-like 14 isoform x2</fullName>
    </submittedName>
</protein>
<feature type="signal peptide" evidence="12">
    <location>
        <begin position="1"/>
        <end position="21"/>
    </location>
</feature>
<dbReference type="Gene3D" id="2.170.180.11">
    <property type="entry name" value="Methuselah ectodomain, domain 2"/>
    <property type="match status" value="1"/>
</dbReference>
<keyword evidence="7" id="KW-0297">G-protein coupled receptor</keyword>
<evidence type="ECO:0000256" key="9">
    <source>
        <dbReference type="ARBA" id="ARBA00023170"/>
    </source>
</evidence>
<keyword evidence="3" id="KW-1003">Cell membrane</keyword>
<accession>A0A7G3ALB1</accession>
<keyword evidence="4 11" id="KW-0812">Transmembrane</keyword>
<proteinExistence type="inferred from homology"/>
<keyword evidence="10" id="KW-0807">Transducer</keyword>
<comment type="similarity">
    <text evidence="2">Belongs to the G-protein coupled receptor 2 family. Mth subfamily.</text>
</comment>
<feature type="transmembrane region" description="Helical" evidence="11">
    <location>
        <begin position="374"/>
        <end position="397"/>
    </location>
</feature>
<dbReference type="VEuPathDB" id="VectorBase:LLONM1_001686"/>
<evidence type="ECO:0000256" key="11">
    <source>
        <dbReference type="SAM" id="Phobius"/>
    </source>
</evidence>
<comment type="subcellular location">
    <subcellularLocation>
        <location evidence="1">Cell membrane</location>
        <topology evidence="1">Multi-pass membrane protein</topology>
    </subcellularLocation>
</comment>
<feature type="transmembrane region" description="Helical" evidence="11">
    <location>
        <begin position="476"/>
        <end position="495"/>
    </location>
</feature>
<evidence type="ECO:0000256" key="2">
    <source>
        <dbReference type="ARBA" id="ARBA00008979"/>
    </source>
</evidence>
<evidence type="ECO:0000256" key="7">
    <source>
        <dbReference type="ARBA" id="ARBA00023040"/>
    </source>
</evidence>
<evidence type="ECO:0000256" key="12">
    <source>
        <dbReference type="SAM" id="SignalP"/>
    </source>
</evidence>
<feature type="transmembrane region" description="Helical" evidence="11">
    <location>
        <begin position="285"/>
        <end position="315"/>
    </location>
</feature>
<dbReference type="Gene3D" id="1.20.1070.10">
    <property type="entry name" value="Rhodopsin 7-helix transmembrane proteins"/>
    <property type="match status" value="1"/>
</dbReference>
<reference evidence="13" key="1">
    <citation type="journal article" date="2020" name="BMC">
        <title>Leishmania infection induces a limited differential gene expression in the sand fly midgut.</title>
        <authorList>
            <person name="Coutinho-Abreu I.V."/>
            <person name="Serafim T.D."/>
            <person name="Meneses C."/>
            <person name="Kamhawi S."/>
            <person name="Oliveira F."/>
            <person name="Valenzuela J.G."/>
        </authorList>
    </citation>
    <scope>NUCLEOTIDE SEQUENCE</scope>
    <source>
        <strain evidence="13">Jacobina</strain>
        <tissue evidence="13">Midgut</tissue>
    </source>
</reference>
<feature type="transmembrane region" description="Helical" evidence="11">
    <location>
        <begin position="445"/>
        <end position="464"/>
    </location>
</feature>
<dbReference type="PANTHER" id="PTHR46953:SF3">
    <property type="entry name" value="G-PROTEIN COUPLED RECEPTOR MTH-LIKE 14-RELATED"/>
    <property type="match status" value="1"/>
</dbReference>
<keyword evidence="8 11" id="KW-0472">Membrane</keyword>
<evidence type="ECO:0000256" key="6">
    <source>
        <dbReference type="ARBA" id="ARBA00022989"/>
    </source>
</evidence>
<sequence>MTNHLRLIIVLIIKHLLSITAENQTEVAPLNVTTVINHGNNVPTTTVSAVPIGAHTEEILENVPPTCHNLKRLPTQPELTEASAIRKCCPAKENLIHNDPKNHGCHATTQPFMPPIVNATFYEGCIEDEETGSLRLPERYGNPCAQRQSFVYSRHDGDVLYVLLNGSLLVVNERFEWIEIRDEYCLDTDDNGTLSAIICPDEYGSSTPEAAVTQAQLVFLAICMLISIPCLLVTSFFYFTVDDLRTLHGKSLACHCLCLALRFILIAIIQLHIAGESDVTFSNYFIYMIQYFILAAFFWQFVMSVDIVINVWYYLPKNISPKGTLRGWIHFAIYSTLSMLLPIVFICAAMARHEPETPYFLKGVSWDEHSNQNFYILPVIVLLCLCFGCFIGAYYGFRQLNELNIMVWLTKMKNTFNRKHEPDTHFTKLCTKEMEYVKQSAKATFYMYCIQAICFIFEIISFYANGNNIILMFDTINALQGLLILTIFVCFPHTLKIIKSWWKDRGSHVVTEANPAESIPLRDIKGDASENKY</sequence>
<dbReference type="EMBL" id="GITU01003530">
    <property type="protein sequence ID" value="MBC1172233.1"/>
    <property type="molecule type" value="Transcribed_RNA"/>
</dbReference>
<keyword evidence="9 13" id="KW-0675">Receptor</keyword>
<name>A0A7G3ALB1_LUTLO</name>
<feature type="chain" id="PRO_5028866598" evidence="12">
    <location>
        <begin position="22"/>
        <end position="533"/>
    </location>
</feature>
<evidence type="ECO:0000313" key="13">
    <source>
        <dbReference type="EMBL" id="MBC1172233.1"/>
    </source>
</evidence>
<evidence type="ECO:0000256" key="5">
    <source>
        <dbReference type="ARBA" id="ARBA00022729"/>
    </source>
</evidence>
<evidence type="ECO:0000256" key="1">
    <source>
        <dbReference type="ARBA" id="ARBA00004651"/>
    </source>
</evidence>
<keyword evidence="6 11" id="KW-1133">Transmembrane helix</keyword>
<dbReference type="GO" id="GO:0005886">
    <property type="term" value="C:plasma membrane"/>
    <property type="evidence" value="ECO:0007669"/>
    <property type="project" value="UniProtKB-SubCell"/>
</dbReference>
<feature type="transmembrane region" description="Helical" evidence="11">
    <location>
        <begin position="327"/>
        <end position="351"/>
    </location>
</feature>